<proteinExistence type="predicted"/>
<gene>
    <name evidence="1" type="ORF">FSA08_23470</name>
</gene>
<accession>A0A5C6KXG5</accession>
<name>A0A5C6KXG5_BACFG</name>
<sequence length="75" mass="8176">MSVIRISMIVIRASIGAIKVSIGAIRAGIGVFKASAGAIRKNICDQGSFIIKYFHKQNLEKKQEKPTFQTKGVLV</sequence>
<dbReference type="EMBL" id="VOHY01000029">
    <property type="protein sequence ID" value="TWV67145.1"/>
    <property type="molecule type" value="Genomic_DNA"/>
</dbReference>
<comment type="caution">
    <text evidence="1">The sequence shown here is derived from an EMBL/GenBank/DDBJ whole genome shotgun (WGS) entry which is preliminary data.</text>
</comment>
<dbReference type="Proteomes" id="UP000318041">
    <property type="component" value="Unassembled WGS sequence"/>
</dbReference>
<reference evidence="1 2" key="1">
    <citation type="submission" date="2019-08" db="EMBL/GenBank/DDBJ databases">
        <title>Genome sequencing of Bacteroides fragilis Sample_iSURF_9.</title>
        <authorList>
            <person name="Chandler J.E."/>
            <person name="Ruoff K.L."/>
            <person name="Price C.E."/>
            <person name="Valls R.A."/>
            <person name="O'Toole G.A."/>
        </authorList>
    </citation>
    <scope>NUCLEOTIDE SEQUENCE [LARGE SCALE GENOMIC DNA]</scope>
    <source>
        <strain evidence="1 2">CFPLTA004_1B</strain>
    </source>
</reference>
<protein>
    <submittedName>
        <fullName evidence="1">Uncharacterized protein</fullName>
    </submittedName>
</protein>
<dbReference type="AlphaFoldDB" id="A0A5C6KXG5"/>
<evidence type="ECO:0000313" key="2">
    <source>
        <dbReference type="Proteomes" id="UP000318041"/>
    </source>
</evidence>
<evidence type="ECO:0000313" key="1">
    <source>
        <dbReference type="EMBL" id="TWV67145.1"/>
    </source>
</evidence>
<organism evidence="1 2">
    <name type="scientific">Bacteroides fragilis</name>
    <dbReference type="NCBI Taxonomy" id="817"/>
    <lineage>
        <taxon>Bacteria</taxon>
        <taxon>Pseudomonadati</taxon>
        <taxon>Bacteroidota</taxon>
        <taxon>Bacteroidia</taxon>
        <taxon>Bacteroidales</taxon>
        <taxon>Bacteroidaceae</taxon>
        <taxon>Bacteroides</taxon>
    </lineage>
</organism>